<organism evidence="7 8">
    <name type="scientific">Aspergillus cavernicola</name>
    <dbReference type="NCBI Taxonomy" id="176166"/>
    <lineage>
        <taxon>Eukaryota</taxon>
        <taxon>Fungi</taxon>
        <taxon>Dikarya</taxon>
        <taxon>Ascomycota</taxon>
        <taxon>Pezizomycotina</taxon>
        <taxon>Eurotiomycetes</taxon>
        <taxon>Eurotiomycetidae</taxon>
        <taxon>Eurotiales</taxon>
        <taxon>Aspergillaceae</taxon>
        <taxon>Aspergillus</taxon>
        <taxon>Aspergillus subgen. Nidulantes</taxon>
    </lineage>
</organism>
<feature type="domain" description="Nephrocystin 3-like N-terminal" evidence="6">
    <location>
        <begin position="384"/>
        <end position="548"/>
    </location>
</feature>
<feature type="repeat" description="ANK" evidence="3">
    <location>
        <begin position="1080"/>
        <end position="1108"/>
    </location>
</feature>
<dbReference type="InterPro" id="IPR002110">
    <property type="entry name" value="Ankyrin_rpt"/>
</dbReference>
<dbReference type="Gene3D" id="3.40.50.300">
    <property type="entry name" value="P-loop containing nucleotide triphosphate hydrolases"/>
    <property type="match status" value="1"/>
</dbReference>
<feature type="domain" description="GPI inositol-deacylase winged helix" evidence="5">
    <location>
        <begin position="660"/>
        <end position="739"/>
    </location>
</feature>
<feature type="repeat" description="ANK" evidence="3">
    <location>
        <begin position="1206"/>
        <end position="1238"/>
    </location>
</feature>
<dbReference type="SUPFAM" id="SSF52540">
    <property type="entry name" value="P-loop containing nucleoside triphosphate hydrolases"/>
    <property type="match status" value="1"/>
</dbReference>
<evidence type="ECO:0000259" key="4">
    <source>
        <dbReference type="Pfam" id="PF01048"/>
    </source>
</evidence>
<dbReference type="Proteomes" id="UP001610335">
    <property type="component" value="Unassembled WGS sequence"/>
</dbReference>
<dbReference type="Gene3D" id="1.25.40.20">
    <property type="entry name" value="Ankyrin repeat-containing domain"/>
    <property type="match status" value="3"/>
</dbReference>
<evidence type="ECO:0000256" key="1">
    <source>
        <dbReference type="ARBA" id="ARBA00022737"/>
    </source>
</evidence>
<reference evidence="7 8" key="1">
    <citation type="submission" date="2024-07" db="EMBL/GenBank/DDBJ databases">
        <title>Section-level genome sequencing and comparative genomics of Aspergillus sections Usti and Cavernicolus.</title>
        <authorList>
            <consortium name="Lawrence Berkeley National Laboratory"/>
            <person name="Nybo J.L."/>
            <person name="Vesth T.C."/>
            <person name="Theobald S."/>
            <person name="Frisvad J.C."/>
            <person name="Larsen T.O."/>
            <person name="Kjaerboelling I."/>
            <person name="Rothschild-Mancinelli K."/>
            <person name="Lyhne E.K."/>
            <person name="Kogle M.E."/>
            <person name="Barry K."/>
            <person name="Clum A."/>
            <person name="Na H."/>
            <person name="Ledsgaard L."/>
            <person name="Lin J."/>
            <person name="Lipzen A."/>
            <person name="Kuo A."/>
            <person name="Riley R."/>
            <person name="Mondo S."/>
            <person name="LaButti K."/>
            <person name="Haridas S."/>
            <person name="Pangalinan J."/>
            <person name="Salamov A.A."/>
            <person name="Simmons B.A."/>
            <person name="Magnuson J.K."/>
            <person name="Chen J."/>
            <person name="Drula E."/>
            <person name="Henrissat B."/>
            <person name="Wiebenga A."/>
            <person name="Lubbers R.J."/>
            <person name="Gomes A.C."/>
            <person name="Makela M.R."/>
            <person name="Stajich J."/>
            <person name="Grigoriev I.V."/>
            <person name="Mortensen U.H."/>
            <person name="De vries R.P."/>
            <person name="Baker S.E."/>
            <person name="Andersen M.R."/>
        </authorList>
    </citation>
    <scope>NUCLEOTIDE SEQUENCE [LARGE SCALE GENOMIC DNA]</scope>
    <source>
        <strain evidence="7 8">CBS 600.67</strain>
    </source>
</reference>
<feature type="repeat" description="ANK" evidence="3">
    <location>
        <begin position="1140"/>
        <end position="1172"/>
    </location>
</feature>
<protein>
    <submittedName>
        <fullName evidence="7">Ankyrin repeat-containing domain protein</fullName>
    </submittedName>
</protein>
<dbReference type="InterPro" id="IPR027417">
    <property type="entry name" value="P-loop_NTPase"/>
</dbReference>
<dbReference type="SUPFAM" id="SSF48403">
    <property type="entry name" value="Ankyrin repeat"/>
    <property type="match status" value="3"/>
</dbReference>
<dbReference type="Pfam" id="PF01048">
    <property type="entry name" value="PNP_UDP_1"/>
    <property type="match status" value="1"/>
</dbReference>
<dbReference type="PANTHER" id="PTHR24123">
    <property type="entry name" value="ANKYRIN REPEAT-CONTAINING"/>
    <property type="match status" value="1"/>
</dbReference>
<dbReference type="InterPro" id="IPR036770">
    <property type="entry name" value="Ankyrin_rpt-contain_sf"/>
</dbReference>
<evidence type="ECO:0000313" key="8">
    <source>
        <dbReference type="Proteomes" id="UP001610335"/>
    </source>
</evidence>
<evidence type="ECO:0000313" key="7">
    <source>
        <dbReference type="EMBL" id="KAL2816405.1"/>
    </source>
</evidence>
<dbReference type="InterPro" id="IPR056884">
    <property type="entry name" value="NPHP3-like_N"/>
</dbReference>
<feature type="repeat" description="ANK" evidence="3">
    <location>
        <begin position="1047"/>
        <end position="1079"/>
    </location>
</feature>
<evidence type="ECO:0000259" key="6">
    <source>
        <dbReference type="Pfam" id="PF24883"/>
    </source>
</evidence>
<evidence type="ECO:0000256" key="3">
    <source>
        <dbReference type="PROSITE-ProRule" id="PRU00023"/>
    </source>
</evidence>
<dbReference type="Pfam" id="PF24883">
    <property type="entry name" value="NPHP3_N"/>
    <property type="match status" value="1"/>
</dbReference>
<feature type="domain" description="Nucleoside phosphorylase" evidence="4">
    <location>
        <begin position="37"/>
        <end position="308"/>
    </location>
</feature>
<dbReference type="InterPro" id="IPR054471">
    <property type="entry name" value="GPIID_WHD"/>
</dbReference>
<dbReference type="Pfam" id="PF00023">
    <property type="entry name" value="Ank"/>
    <property type="match status" value="1"/>
</dbReference>
<accession>A0ABR4HM46</accession>
<feature type="repeat" description="ANK" evidence="3">
    <location>
        <begin position="1522"/>
        <end position="1554"/>
    </location>
</feature>
<dbReference type="InterPro" id="IPR000845">
    <property type="entry name" value="Nucleoside_phosphorylase_d"/>
</dbReference>
<keyword evidence="1" id="KW-0677">Repeat</keyword>
<evidence type="ECO:0000256" key="2">
    <source>
        <dbReference type="ARBA" id="ARBA00023043"/>
    </source>
</evidence>
<dbReference type="Gene3D" id="3.40.50.1580">
    <property type="entry name" value="Nucleoside phosphorylase domain"/>
    <property type="match status" value="1"/>
</dbReference>
<dbReference type="EMBL" id="JBFXLS010000101">
    <property type="protein sequence ID" value="KAL2816405.1"/>
    <property type="molecule type" value="Genomic_DNA"/>
</dbReference>
<feature type="repeat" description="ANK" evidence="3">
    <location>
        <begin position="1239"/>
        <end position="1271"/>
    </location>
</feature>
<dbReference type="PROSITE" id="PS50297">
    <property type="entry name" value="ANK_REP_REGION"/>
    <property type="match status" value="7"/>
</dbReference>
<dbReference type="PROSITE" id="PS50088">
    <property type="entry name" value="ANK_REPEAT"/>
    <property type="match status" value="8"/>
</dbReference>
<gene>
    <name evidence="7" type="ORF">BDW59DRAFT_153208</name>
</gene>
<feature type="repeat" description="ANK" evidence="3">
    <location>
        <begin position="1588"/>
        <end position="1620"/>
    </location>
</feature>
<proteinExistence type="predicted"/>
<dbReference type="InterPro" id="IPR035994">
    <property type="entry name" value="Nucleoside_phosphorylase_sf"/>
</dbReference>
<comment type="caution">
    <text evidence="7">The sequence shown here is derived from an EMBL/GenBank/DDBJ whole genome shotgun (WGS) entry which is preliminary data.</text>
</comment>
<name>A0ABR4HM46_9EURO</name>
<dbReference type="SMART" id="SM00248">
    <property type="entry name" value="ANK"/>
    <property type="match status" value="22"/>
</dbReference>
<dbReference type="PANTHER" id="PTHR24123:SF33">
    <property type="entry name" value="PROTEIN HOS4"/>
    <property type="match status" value="1"/>
</dbReference>
<keyword evidence="8" id="KW-1185">Reference proteome</keyword>
<dbReference type="PRINTS" id="PR01415">
    <property type="entry name" value="ANKYRIN"/>
</dbReference>
<dbReference type="InterPro" id="IPR051165">
    <property type="entry name" value="Multifunctional_ANK_Repeat"/>
</dbReference>
<feature type="repeat" description="ANK" evidence="3">
    <location>
        <begin position="844"/>
        <end position="876"/>
    </location>
</feature>
<evidence type="ECO:0000259" key="5">
    <source>
        <dbReference type="Pfam" id="PF22939"/>
    </source>
</evidence>
<dbReference type="Pfam" id="PF22939">
    <property type="entry name" value="WHD_GPIID"/>
    <property type="match status" value="1"/>
</dbReference>
<keyword evidence="2 3" id="KW-0040">ANK repeat</keyword>
<dbReference type="SUPFAM" id="SSF53167">
    <property type="entry name" value="Purine and uridine phosphorylases"/>
    <property type="match status" value="1"/>
</dbReference>
<sequence length="1748" mass="195373">MPVSPYPNEQYTVGWVCALTDELVAAMAMMDSEHGNPQTLPKADNNTYVLGSIGNHKVVISCLPWDEQGHISAARVSNDMLHAFPQIRFGLLVGIGGGIPHYDDGNNTTHDIRLGDVVVGCDSQNGGIVRYDFGKRMGDGSFKETYALNRPPRILSSAASKLLAELQMKKCLLSAPLEQMLNNYPHFRDDGYDRPSPSTDRLFKRDYQHISGGKACSKCDKTKEINRKKRGEYAPRVHYGVIASGSQVVKHAPTRDEIRCKHRAICLEMEAAGLMNSFPCLVIRGISDYADSHKNDLWKRYAAATAAAYAKLLLADIDAKDIDSERRAKDLLGEVHNTVVSIDEKVSELKLIAMKGQSARLLQWLSPRNFSAELQDILRRRGRGTGLWFLNSDELQAWLSSNRQTLFCPGIPGAGKTVMAAIVVEHLERIAEHDPAVGLAYLFCRYQPKHVEKVEDMMRILLKQLVLRQVPTHIQQLYDEHAVNDFQLGVPFLSQTLLQTARMYDRVYVVIDALDELYMTDYEEHWRLLTEMSNLQQNASVNLLITSRFDTGIILPFQEVKQKEIRAHKDDLLSYVDERLLHLRVNVHNNLALQEQIRSKIVRAADGMFLLAELHMNDLRDKTSIAHLKQALLTLPQGRAGLPKTYHQAMKMIDQQSGDLQSLARKALSWVAYSRRALSSDELRHALATQPALNDFDKEYLSEIDLIKCACAGLLFWDRETDVIRLVHYTFQDFLRSEQILPNAERDITITCITYLSLHSFSMGRCSNNEEYKMRQKYYPLHNYCTKHWGFHAADAPLSEVTILVLDFFEKAGNVAAASQAMMGPESILPVDFFEPDYLGLIPRGLTTVHIAAHFGLTEILRTLIEAGAEVDALDSMGMTPLLHAAAGKQWPTALFLMEEEGANPRLIDSRSYSLIRLAASAGEESFVKRLLARYTAADPGILEVSIALVSAARNGHISVMKQLIKSGANIDICCYDDDEWCEVTPLQLAVKYGHRAAVSLLLEEGCMLEDLPDDGGDLLCEAARAGNKEIVDLLLNAGISPSLESIEENPLTAAIRGGNMEIISLLLDKNVDVSGEDPSGFTPLMLAVREQNDQATALLIKRGAHLHWCLPNAVEKGSETLVRLLLLKGADPNQMYESIDQTALGMAARMGHMKITNLLLEHGADPNLQDHAMENAIFPAARGGHDALLSLLLSRVANANIGNIIGNTPLFYAVQSSNETAITLLLRAKNDVNQRNELLETPLFVAVRVGHLAIVRLLLENGAEVDSRNLLRETPFLQATRILENKNSTEDSFAVLRLLLEWGAVPNPKSDANHPDLLLELLDIGSRALEERVNGLWKKTQAKIDKARALWSARVRALPEDRFLLFVDNLTQEKIHRLNSSNYERRVWLRGTEGPLTWAIRAGRTEIIDCLIEHSPELEMAYLNDEQSFTYAVVNGHVKLVQRFLQRGVEETSLLNALLRAAENGHTEVIKLLLDTDICGRSPQWYTAGSSAVFHAADRGHTNTVLYLLGKGFSLQHPNEKGKNTLRTAMMEGNHRMMRILLSTGAYCDVKDDFSQTPLCWAARLGLLVTANILLQKRPQLDAVDIDGRTPLFYAVNNGHDSMVKLLLEHDANPDPEDYTRERPILWASGQGYDTILRMLLQRGASVESRADEANSPIFWALKRRSRDRDRNVSTETLLNVTEANAGDYNAVLSILLSHGARVNIRDEAGQTPLFIAVQHRYEASVKLLLQYGEGQISPEHQVYPHS</sequence>
<dbReference type="Pfam" id="PF12796">
    <property type="entry name" value="Ank_2"/>
    <property type="match status" value="7"/>
</dbReference>